<organism evidence="2 3">
    <name type="scientific">Deinococcus phoenicis</name>
    <dbReference type="NCBI Taxonomy" id="1476583"/>
    <lineage>
        <taxon>Bacteria</taxon>
        <taxon>Thermotogati</taxon>
        <taxon>Deinococcota</taxon>
        <taxon>Deinococci</taxon>
        <taxon>Deinococcales</taxon>
        <taxon>Deinococcaceae</taxon>
        <taxon>Deinococcus</taxon>
    </lineage>
</organism>
<feature type="transmembrane region" description="Helical" evidence="1">
    <location>
        <begin position="79"/>
        <end position="100"/>
    </location>
</feature>
<dbReference type="PATRIC" id="fig|1476583.3.peg.2756"/>
<evidence type="ECO:0000313" key="3">
    <source>
        <dbReference type="Proteomes" id="UP000020492"/>
    </source>
</evidence>
<keyword evidence="1" id="KW-0472">Membrane</keyword>
<name>A0A016QMI5_9DEIO</name>
<dbReference type="eggNOG" id="COG4291">
    <property type="taxonomic scope" value="Bacteria"/>
</dbReference>
<protein>
    <recommendedName>
        <fullName evidence="4">DUF1345 domain-containing protein</fullName>
    </recommendedName>
</protein>
<reference evidence="2 3" key="1">
    <citation type="submission" date="2014-03" db="EMBL/GenBank/DDBJ databases">
        <title>Draft genome sequence of Deinococcus phoenicis 1P10ME.</title>
        <authorList>
            <person name="Stepanov V.G."/>
            <person name="Vaishampayan P."/>
            <person name="Venkateswaran K."/>
            <person name="Fox G.E."/>
        </authorList>
    </citation>
    <scope>NUCLEOTIDE SEQUENCE [LARGE SCALE GENOMIC DNA]</scope>
    <source>
        <strain evidence="2 3">1P10ME</strain>
    </source>
</reference>
<dbReference type="EMBL" id="JHAC01000045">
    <property type="protein sequence ID" value="EYB67206.1"/>
    <property type="molecule type" value="Genomic_DNA"/>
</dbReference>
<comment type="caution">
    <text evidence="2">The sequence shown here is derived from an EMBL/GenBank/DDBJ whole genome shotgun (WGS) entry which is preliminary data.</text>
</comment>
<evidence type="ECO:0000256" key="1">
    <source>
        <dbReference type="SAM" id="Phobius"/>
    </source>
</evidence>
<feature type="transmembrane region" description="Helical" evidence="1">
    <location>
        <begin position="112"/>
        <end position="134"/>
    </location>
</feature>
<dbReference type="Proteomes" id="UP000020492">
    <property type="component" value="Unassembled WGS sequence"/>
</dbReference>
<accession>A0A016QMI5</accession>
<evidence type="ECO:0008006" key="4">
    <source>
        <dbReference type="Google" id="ProtNLM"/>
    </source>
</evidence>
<keyword evidence="1" id="KW-0812">Transmembrane</keyword>
<sequence length="224" mass="24748">MTAPDERTPPESLWPARLVILAVIGLNLALSENLTFGPTWLLPGLELLLLLPLSFLRGREHRRVGQFSHPAAVPRVTRLLTLCLIGLLHFSNLASLVLLIRSLLGGHDTSGITLLAGALNIWITNVLVFSLWYWELDQGGPLLRRRIGQPLDFLFPQTNAPALAPAWRPEYLDYLFVAFTNAAAFSPTDTMPLTRRAKLLMTIQAATSMLTVVLVASRAVNILK</sequence>
<feature type="transmembrane region" description="Helical" evidence="1">
    <location>
        <begin position="199"/>
        <end position="220"/>
    </location>
</feature>
<dbReference type="STRING" id="1476583.DEIPH_ctg047orf0008"/>
<keyword evidence="3" id="KW-1185">Reference proteome</keyword>
<dbReference type="RefSeq" id="WP_034359052.1">
    <property type="nucleotide sequence ID" value="NZ_JHAC01000045.1"/>
</dbReference>
<dbReference type="OrthoDB" id="5402524at2"/>
<evidence type="ECO:0000313" key="2">
    <source>
        <dbReference type="EMBL" id="EYB67206.1"/>
    </source>
</evidence>
<feature type="transmembrane region" description="Helical" evidence="1">
    <location>
        <begin position="36"/>
        <end position="58"/>
    </location>
</feature>
<keyword evidence="1" id="KW-1133">Transmembrane helix</keyword>
<proteinExistence type="predicted"/>
<dbReference type="AlphaFoldDB" id="A0A016QMI5"/>
<gene>
    <name evidence="2" type="ORF">DEIPH_ctg047orf0008</name>
</gene>
<feature type="transmembrane region" description="Helical" evidence="1">
    <location>
        <begin position="12"/>
        <end position="30"/>
    </location>
</feature>